<feature type="transmembrane region" description="Helical" evidence="8">
    <location>
        <begin position="430"/>
        <end position="452"/>
    </location>
</feature>
<comment type="caution">
    <text evidence="10">The sequence shown here is derived from an EMBL/GenBank/DDBJ whole genome shotgun (WGS) entry which is preliminary data.</text>
</comment>
<evidence type="ECO:0000313" key="11">
    <source>
        <dbReference type="Proteomes" id="UP001172101"/>
    </source>
</evidence>
<gene>
    <name evidence="10" type="ORF">B0T26DRAFT_757774</name>
</gene>
<evidence type="ECO:0000256" key="3">
    <source>
        <dbReference type="ARBA" id="ARBA00022592"/>
    </source>
</evidence>
<feature type="transmembrane region" description="Helical" evidence="8">
    <location>
        <begin position="180"/>
        <end position="200"/>
    </location>
</feature>
<protein>
    <submittedName>
        <fullName evidence="10">Major facilitator superfamily domain-containing protein</fullName>
    </submittedName>
</protein>
<evidence type="ECO:0000256" key="8">
    <source>
        <dbReference type="SAM" id="Phobius"/>
    </source>
</evidence>
<dbReference type="PANTHER" id="PTHR24064">
    <property type="entry name" value="SOLUTE CARRIER FAMILY 22 MEMBER"/>
    <property type="match status" value="1"/>
</dbReference>
<proteinExistence type="predicted"/>
<dbReference type="CDD" id="cd17364">
    <property type="entry name" value="MFS_PhT"/>
    <property type="match status" value="1"/>
</dbReference>
<feature type="region of interest" description="Disordered" evidence="7">
    <location>
        <begin position="617"/>
        <end position="650"/>
    </location>
</feature>
<evidence type="ECO:0000256" key="4">
    <source>
        <dbReference type="ARBA" id="ARBA00022692"/>
    </source>
</evidence>
<dbReference type="Proteomes" id="UP001172101">
    <property type="component" value="Unassembled WGS sequence"/>
</dbReference>
<feature type="transmembrane region" description="Helical" evidence="8">
    <location>
        <begin position="83"/>
        <end position="104"/>
    </location>
</feature>
<feature type="compositionally biased region" description="Gly residues" evidence="7">
    <location>
        <begin position="623"/>
        <end position="633"/>
    </location>
</feature>
<dbReference type="InterPro" id="IPR004738">
    <property type="entry name" value="Phos_permease"/>
</dbReference>
<keyword evidence="2" id="KW-0813">Transport</keyword>
<dbReference type="EMBL" id="JAUIRO010000009">
    <property type="protein sequence ID" value="KAK0701786.1"/>
    <property type="molecule type" value="Genomic_DNA"/>
</dbReference>
<feature type="transmembrane region" description="Helical" evidence="8">
    <location>
        <begin position="212"/>
        <end position="239"/>
    </location>
</feature>
<keyword evidence="4 8" id="KW-0812">Transmembrane</keyword>
<reference evidence="10" key="1">
    <citation type="submission" date="2023-06" db="EMBL/GenBank/DDBJ databases">
        <title>Genome-scale phylogeny and comparative genomics of the fungal order Sordariales.</title>
        <authorList>
            <consortium name="Lawrence Berkeley National Laboratory"/>
            <person name="Hensen N."/>
            <person name="Bonometti L."/>
            <person name="Westerberg I."/>
            <person name="Brannstrom I.O."/>
            <person name="Guillou S."/>
            <person name="Cros-Aarteil S."/>
            <person name="Calhoun S."/>
            <person name="Haridas S."/>
            <person name="Kuo A."/>
            <person name="Mondo S."/>
            <person name="Pangilinan J."/>
            <person name="Riley R."/>
            <person name="LaButti K."/>
            <person name="Andreopoulos B."/>
            <person name="Lipzen A."/>
            <person name="Chen C."/>
            <person name="Yanf M."/>
            <person name="Daum C."/>
            <person name="Ng V."/>
            <person name="Clum A."/>
            <person name="Steindorff A."/>
            <person name="Ohm R."/>
            <person name="Martin F."/>
            <person name="Silar P."/>
            <person name="Natvig D."/>
            <person name="Lalanne C."/>
            <person name="Gautier V."/>
            <person name="Ament-velasquez S.L."/>
            <person name="Kruys A."/>
            <person name="Hutchinson M.I."/>
            <person name="Powell A.J."/>
            <person name="Barry K."/>
            <person name="Miller A.N."/>
            <person name="Grigoriev I.V."/>
            <person name="Debuchy R."/>
            <person name="Gladieux P."/>
            <person name="Thoren M.H."/>
            <person name="Johannesson H."/>
        </authorList>
    </citation>
    <scope>NUCLEOTIDE SEQUENCE</scope>
    <source>
        <strain evidence="10">SMH2392-1A</strain>
    </source>
</reference>
<feature type="transmembrane region" description="Helical" evidence="8">
    <location>
        <begin position="458"/>
        <end position="479"/>
    </location>
</feature>
<dbReference type="GO" id="GO:0016020">
    <property type="term" value="C:membrane"/>
    <property type="evidence" value="ECO:0007669"/>
    <property type="project" value="UniProtKB-SubCell"/>
</dbReference>
<evidence type="ECO:0000256" key="6">
    <source>
        <dbReference type="ARBA" id="ARBA00023136"/>
    </source>
</evidence>
<evidence type="ECO:0000256" key="5">
    <source>
        <dbReference type="ARBA" id="ARBA00022989"/>
    </source>
</evidence>
<feature type="transmembrane region" description="Helical" evidence="8">
    <location>
        <begin position="124"/>
        <end position="143"/>
    </location>
</feature>
<name>A0AA39ZQI2_9PEZI</name>
<dbReference type="InterPro" id="IPR020846">
    <property type="entry name" value="MFS_dom"/>
</dbReference>
<comment type="subcellular location">
    <subcellularLocation>
        <location evidence="1">Membrane</location>
        <topology evidence="1">Multi-pass membrane protein</topology>
    </subcellularLocation>
</comment>
<dbReference type="SUPFAM" id="SSF103473">
    <property type="entry name" value="MFS general substrate transporter"/>
    <property type="match status" value="1"/>
</dbReference>
<dbReference type="InterPro" id="IPR005829">
    <property type="entry name" value="Sugar_transporter_CS"/>
</dbReference>
<dbReference type="RefSeq" id="XP_060289450.1">
    <property type="nucleotide sequence ID" value="XM_060446303.1"/>
</dbReference>
<dbReference type="AlphaFoldDB" id="A0AA39ZQI2"/>
<evidence type="ECO:0000259" key="9">
    <source>
        <dbReference type="PROSITE" id="PS50850"/>
    </source>
</evidence>
<dbReference type="InterPro" id="IPR036259">
    <property type="entry name" value="MFS_trans_sf"/>
</dbReference>
<feature type="region of interest" description="Disordered" evidence="7">
    <location>
        <begin position="667"/>
        <end position="755"/>
    </location>
</feature>
<sequence length="812" mass="84575">MDYLPEPMAPLPASGSGQHHSLTHGGNNAFHNFANDYSHISDPNLRRRLALSDIDKVPFGLYHVRAVAVAGVGFFLDSYDIFAINLITTFLGVVFWQGAPAAAANGFGGNYGSLPGPVSTALKASTSAGIVVGQLLFGWLADVCGRRRMYGIELGIIVLSTLNCALASPSQSMSSTGLLVFWRVMMGIGIGGDYPLSAIITSEFAPTRWRGAMMAAVFSMQGMGQLACAVVALMVTAAFKDSFITAAGVGNCDYACQVAADRAWRIIVAVGALPACVALYYRITIPETPRYTFDVAHDVEKADADIKAYMANRSEGSVDPVRHARVKQAGPSLAIPSASWPDLYTYFSQGRNLRVLLGTTLSWFFLDLAFYGLGLNNTVVLSAIGYSHGPTLYHALYNNAVGLIILACAGSLPGYWTAVVTIDTVGRKPLQIGGFAVLTVLFCLLGFLNARLSEVPLLVLYIAAQFFFNLGPNTTTFIVPGECFPTRYRSTGHGLSAASGKIGAILAQVISTPLLANCPPTAAAADSPSSDGSDRKCSPWLDRLMLIFAFFMLCGTATSLLIPETKGVTLEELAGERPVGGGGGSCSDNNNNNTPAAWWKRPFAGGQPAGFRLARSPHMAAGAGPGATGGAGGKNASAWPGSSSAARSPRMGIMTSPELAAMQYQQQLEEQQQNKSGGRGWAGLRRKKKKEDGKGHSKGTTTTSSGGGGGSNVSAALFASGSGGGAPSSPPPATASKSFRSSSNSNSNGYEAGSYSDELPMVAHAGVLPGWGAGWGGRVGASSSGAAGPGAGQGQPPWMDSVRFHDVGSLLK</sequence>
<feature type="transmembrane region" description="Helical" evidence="8">
    <location>
        <begin position="395"/>
        <end position="418"/>
    </location>
</feature>
<organism evidence="10 11">
    <name type="scientific">Lasiosphaeria miniovina</name>
    <dbReference type="NCBI Taxonomy" id="1954250"/>
    <lineage>
        <taxon>Eukaryota</taxon>
        <taxon>Fungi</taxon>
        <taxon>Dikarya</taxon>
        <taxon>Ascomycota</taxon>
        <taxon>Pezizomycotina</taxon>
        <taxon>Sordariomycetes</taxon>
        <taxon>Sordariomycetidae</taxon>
        <taxon>Sordariales</taxon>
        <taxon>Lasiosphaeriaceae</taxon>
        <taxon>Lasiosphaeria</taxon>
    </lineage>
</organism>
<evidence type="ECO:0000256" key="2">
    <source>
        <dbReference type="ARBA" id="ARBA00022448"/>
    </source>
</evidence>
<feature type="region of interest" description="Disordered" evidence="7">
    <location>
        <begin position="776"/>
        <end position="812"/>
    </location>
</feature>
<evidence type="ECO:0000256" key="7">
    <source>
        <dbReference type="SAM" id="MobiDB-lite"/>
    </source>
</evidence>
<accession>A0AA39ZQI2</accession>
<dbReference type="Pfam" id="PF00083">
    <property type="entry name" value="Sugar_tr"/>
    <property type="match status" value="1"/>
</dbReference>
<feature type="transmembrane region" description="Helical" evidence="8">
    <location>
        <begin position="263"/>
        <end position="281"/>
    </location>
</feature>
<feature type="transmembrane region" description="Helical" evidence="8">
    <location>
        <begin position="355"/>
        <end position="375"/>
    </location>
</feature>
<evidence type="ECO:0000256" key="1">
    <source>
        <dbReference type="ARBA" id="ARBA00004141"/>
    </source>
</evidence>
<feature type="transmembrane region" description="Helical" evidence="8">
    <location>
        <begin position="59"/>
        <end position="76"/>
    </location>
</feature>
<keyword evidence="5 8" id="KW-1133">Transmembrane helix</keyword>
<keyword evidence="3" id="KW-0592">Phosphate transport</keyword>
<dbReference type="NCBIfam" id="TIGR00887">
    <property type="entry name" value="2A0109"/>
    <property type="match status" value="1"/>
</dbReference>
<keyword evidence="11" id="KW-1185">Reference proteome</keyword>
<dbReference type="PROSITE" id="PS00217">
    <property type="entry name" value="SUGAR_TRANSPORT_2"/>
    <property type="match status" value="1"/>
</dbReference>
<evidence type="ECO:0000313" key="10">
    <source>
        <dbReference type="EMBL" id="KAK0701786.1"/>
    </source>
</evidence>
<keyword evidence="6 8" id="KW-0472">Membrane</keyword>
<feature type="compositionally biased region" description="Low complexity" evidence="7">
    <location>
        <begin position="734"/>
        <end position="755"/>
    </location>
</feature>
<dbReference type="GO" id="GO:0005315">
    <property type="term" value="F:phosphate transmembrane transporter activity"/>
    <property type="evidence" value="ECO:0007669"/>
    <property type="project" value="InterPro"/>
</dbReference>
<dbReference type="GO" id="GO:0006817">
    <property type="term" value="P:phosphate ion transport"/>
    <property type="evidence" value="ECO:0007669"/>
    <property type="project" value="UniProtKB-KW"/>
</dbReference>
<dbReference type="GeneID" id="85329573"/>
<dbReference type="PROSITE" id="PS50850">
    <property type="entry name" value="MFS"/>
    <property type="match status" value="1"/>
</dbReference>
<feature type="domain" description="Major facilitator superfamily (MFS) profile" evidence="9">
    <location>
        <begin position="66"/>
        <end position="566"/>
    </location>
</feature>
<dbReference type="InterPro" id="IPR005828">
    <property type="entry name" value="MFS_sugar_transport-like"/>
</dbReference>
<dbReference type="Gene3D" id="1.20.1250.20">
    <property type="entry name" value="MFS general substrate transporter like domains"/>
    <property type="match status" value="2"/>
</dbReference>